<dbReference type="InterPro" id="IPR026898">
    <property type="entry name" value="PrsW"/>
</dbReference>
<feature type="compositionally biased region" description="Pro residues" evidence="1">
    <location>
        <begin position="400"/>
        <end position="444"/>
    </location>
</feature>
<keyword evidence="2" id="KW-0812">Transmembrane</keyword>
<keyword evidence="3" id="KW-0645">Protease</keyword>
<feature type="region of interest" description="Disordered" evidence="1">
    <location>
        <begin position="395"/>
        <end position="444"/>
    </location>
</feature>
<feature type="transmembrane region" description="Helical" evidence="2">
    <location>
        <begin position="261"/>
        <end position="282"/>
    </location>
</feature>
<evidence type="ECO:0000313" key="3">
    <source>
        <dbReference type="EMBL" id="QNG53993.1"/>
    </source>
</evidence>
<keyword evidence="2" id="KW-1133">Transmembrane helix</keyword>
<dbReference type="GO" id="GO:0008237">
    <property type="term" value="F:metallopeptidase activity"/>
    <property type="evidence" value="ECO:0007669"/>
    <property type="project" value="UniProtKB-KW"/>
</dbReference>
<dbReference type="Pfam" id="PF13367">
    <property type="entry name" value="PrsW-protease"/>
    <property type="match status" value="1"/>
</dbReference>
<organism evidence="3 4">
    <name type="scientific">Pseudonocardia petroleophila</name>
    <dbReference type="NCBI Taxonomy" id="37331"/>
    <lineage>
        <taxon>Bacteria</taxon>
        <taxon>Bacillati</taxon>
        <taxon>Actinomycetota</taxon>
        <taxon>Actinomycetes</taxon>
        <taxon>Pseudonocardiales</taxon>
        <taxon>Pseudonocardiaceae</taxon>
        <taxon>Pseudonocardia</taxon>
    </lineage>
</organism>
<feature type="transmembrane region" description="Helical" evidence="2">
    <location>
        <begin position="158"/>
        <end position="177"/>
    </location>
</feature>
<dbReference type="PANTHER" id="PTHR36844:SF1">
    <property type="entry name" value="PROTEASE PRSW"/>
    <property type="match status" value="1"/>
</dbReference>
<name>A0A7G7MMI2_9PSEU</name>
<evidence type="ECO:0000256" key="2">
    <source>
        <dbReference type="SAM" id="Phobius"/>
    </source>
</evidence>
<dbReference type="EMBL" id="CP060131">
    <property type="protein sequence ID" value="QNG53993.1"/>
    <property type="molecule type" value="Genomic_DNA"/>
</dbReference>
<dbReference type="PANTHER" id="PTHR36844">
    <property type="entry name" value="PROTEASE PRSW"/>
    <property type="match status" value="1"/>
</dbReference>
<evidence type="ECO:0000256" key="1">
    <source>
        <dbReference type="SAM" id="MobiDB-lite"/>
    </source>
</evidence>
<keyword evidence="4" id="KW-1185">Reference proteome</keyword>
<protein>
    <submittedName>
        <fullName evidence="3">PrsW family intramembrane metalloprotease</fullName>
    </submittedName>
</protein>
<reference evidence="3 4" key="1">
    <citation type="submission" date="2020-08" db="EMBL/GenBank/DDBJ databases">
        <authorList>
            <person name="Mo P."/>
        </authorList>
    </citation>
    <scope>NUCLEOTIDE SEQUENCE [LARGE SCALE GENOMIC DNA]</scope>
    <source>
        <strain evidence="3 4">CGMCC 4.1532</strain>
    </source>
</reference>
<keyword evidence="3" id="KW-0378">Hydrolase</keyword>
<proteinExistence type="predicted"/>
<feature type="transmembrane region" description="Helical" evidence="2">
    <location>
        <begin position="23"/>
        <end position="46"/>
    </location>
</feature>
<feature type="transmembrane region" description="Helical" evidence="2">
    <location>
        <begin position="197"/>
        <end position="222"/>
    </location>
</feature>
<dbReference type="RefSeq" id="WP_185720817.1">
    <property type="nucleotide sequence ID" value="NZ_BAAAWI010000001.1"/>
</dbReference>
<keyword evidence="3" id="KW-0482">Metalloprotease</keyword>
<feature type="transmembrane region" description="Helical" evidence="2">
    <location>
        <begin position="52"/>
        <end position="75"/>
    </location>
</feature>
<sequence length="444" mass="46407">MTQLTQGWGAPPQLPTPGRQRRIVLGPIVGLVVLAICGLLVIGLVAGSVGPGGVVVGALCALLPVGPVVAAFLWIDRWEPEPPILLLFAFLWGACFATLSALLINSGAALLIDQLTGAGDVYGAVIVAPIVEEAFKGAFLVGLLLFRNREFDGVVDGIVYAGLVAAGFAFTENILYIGRAFAEDSMAGQSGAVLGVLLVRGVLSPFAHPLFTAMIGIGAGIAARHRSPLVRVVAVAVGYLAAVLLHGLWNGSATVGGGGAFLGVYAFVMLPLFLAMIGVVLWQRRREQRTVAEQLPLFAQNGWIAPSEVTLLSSLAGRRGWQAAVRRRSGRATAKAVVEYQAAVTELAFLRARIARGTVGSSAPIWHEQALGTLRRARAAAVGHPEALTVAMQHRGPQNWTPPPPGPPPPPAAGPQSWPPPPPYRPGPPQQGPPQPGPWPPGPR</sequence>
<feature type="transmembrane region" description="Helical" evidence="2">
    <location>
        <begin position="124"/>
        <end position="146"/>
    </location>
</feature>
<keyword evidence="2" id="KW-0472">Membrane</keyword>
<dbReference type="Proteomes" id="UP000515728">
    <property type="component" value="Chromosome"/>
</dbReference>
<dbReference type="KEGG" id="ppel:H6H00_08825"/>
<gene>
    <name evidence="3" type="ORF">H6H00_08825</name>
</gene>
<feature type="transmembrane region" description="Helical" evidence="2">
    <location>
        <begin position="84"/>
        <end position="104"/>
    </location>
</feature>
<dbReference type="AlphaFoldDB" id="A0A7G7MMI2"/>
<accession>A0A7G7MMI2</accession>
<feature type="transmembrane region" description="Helical" evidence="2">
    <location>
        <begin position="229"/>
        <end position="249"/>
    </location>
</feature>
<evidence type="ECO:0000313" key="4">
    <source>
        <dbReference type="Proteomes" id="UP000515728"/>
    </source>
</evidence>